<evidence type="ECO:0000256" key="2">
    <source>
        <dbReference type="SAM" id="Phobius"/>
    </source>
</evidence>
<name>A0A167XSZ8_9AGAM</name>
<gene>
    <name evidence="3" type="ORF">FIBSPDRAFT_875368</name>
</gene>
<sequence length="55" mass="6249">MVENSEEDSEGNGSGLPGSRRSRLWRRRLCARLCICYAIVPPVARLAWYPVLRST</sequence>
<evidence type="ECO:0000313" key="3">
    <source>
        <dbReference type="EMBL" id="KZP07535.1"/>
    </source>
</evidence>
<reference evidence="3 4" key="1">
    <citation type="journal article" date="2016" name="Mol. Biol. Evol.">
        <title>Comparative Genomics of Early-Diverging Mushroom-Forming Fungi Provides Insights into the Origins of Lignocellulose Decay Capabilities.</title>
        <authorList>
            <person name="Nagy L.G."/>
            <person name="Riley R."/>
            <person name="Tritt A."/>
            <person name="Adam C."/>
            <person name="Daum C."/>
            <person name="Floudas D."/>
            <person name="Sun H."/>
            <person name="Yadav J.S."/>
            <person name="Pangilinan J."/>
            <person name="Larsson K.H."/>
            <person name="Matsuura K."/>
            <person name="Barry K."/>
            <person name="Labutti K."/>
            <person name="Kuo R."/>
            <person name="Ohm R.A."/>
            <person name="Bhattacharya S.S."/>
            <person name="Shirouzu T."/>
            <person name="Yoshinaga Y."/>
            <person name="Martin F.M."/>
            <person name="Grigoriev I.V."/>
            <person name="Hibbett D.S."/>
        </authorList>
    </citation>
    <scope>NUCLEOTIDE SEQUENCE [LARGE SCALE GENOMIC DNA]</scope>
    <source>
        <strain evidence="3 4">CBS 109695</strain>
    </source>
</reference>
<proteinExistence type="predicted"/>
<feature type="transmembrane region" description="Helical" evidence="2">
    <location>
        <begin position="29"/>
        <end position="48"/>
    </location>
</feature>
<organism evidence="3 4">
    <name type="scientific">Athelia psychrophila</name>
    <dbReference type="NCBI Taxonomy" id="1759441"/>
    <lineage>
        <taxon>Eukaryota</taxon>
        <taxon>Fungi</taxon>
        <taxon>Dikarya</taxon>
        <taxon>Basidiomycota</taxon>
        <taxon>Agaricomycotina</taxon>
        <taxon>Agaricomycetes</taxon>
        <taxon>Agaricomycetidae</taxon>
        <taxon>Atheliales</taxon>
        <taxon>Atheliaceae</taxon>
        <taxon>Athelia</taxon>
    </lineage>
</organism>
<keyword evidence="2" id="KW-0812">Transmembrane</keyword>
<keyword evidence="4" id="KW-1185">Reference proteome</keyword>
<feature type="compositionally biased region" description="Acidic residues" evidence="1">
    <location>
        <begin position="1"/>
        <end position="10"/>
    </location>
</feature>
<dbReference type="AlphaFoldDB" id="A0A167XSZ8"/>
<protein>
    <submittedName>
        <fullName evidence="3">Uncharacterized protein</fullName>
    </submittedName>
</protein>
<dbReference type="Proteomes" id="UP000076532">
    <property type="component" value="Unassembled WGS sequence"/>
</dbReference>
<evidence type="ECO:0000313" key="4">
    <source>
        <dbReference type="Proteomes" id="UP000076532"/>
    </source>
</evidence>
<keyword evidence="2" id="KW-0472">Membrane</keyword>
<evidence type="ECO:0000256" key="1">
    <source>
        <dbReference type="SAM" id="MobiDB-lite"/>
    </source>
</evidence>
<dbReference type="EMBL" id="KV417747">
    <property type="protein sequence ID" value="KZP07535.1"/>
    <property type="molecule type" value="Genomic_DNA"/>
</dbReference>
<feature type="region of interest" description="Disordered" evidence="1">
    <location>
        <begin position="1"/>
        <end position="20"/>
    </location>
</feature>
<keyword evidence="2" id="KW-1133">Transmembrane helix</keyword>
<accession>A0A167XSZ8</accession>